<keyword evidence="5" id="KW-1185">Reference proteome</keyword>
<evidence type="ECO:0000256" key="1">
    <source>
        <dbReference type="SAM" id="Coils"/>
    </source>
</evidence>
<feature type="transmembrane region" description="Helical" evidence="2">
    <location>
        <begin position="49"/>
        <end position="70"/>
    </location>
</feature>
<dbReference type="GO" id="GO:0000155">
    <property type="term" value="F:phosphorelay sensor kinase activity"/>
    <property type="evidence" value="ECO:0007669"/>
    <property type="project" value="InterPro"/>
</dbReference>
<dbReference type="STRING" id="56804.BAE46_09660"/>
<feature type="domain" description="Signal transduction histidine kinase internal region" evidence="3">
    <location>
        <begin position="166"/>
        <end position="246"/>
    </location>
</feature>
<comment type="caution">
    <text evidence="4">The sequence shown here is derived from an EMBL/GenBank/DDBJ whole genome shotgun (WGS) entry which is preliminary data.</text>
</comment>
<dbReference type="SUPFAM" id="SSF55874">
    <property type="entry name" value="ATPase domain of HSP90 chaperone/DNA topoisomerase II/histidine kinase"/>
    <property type="match status" value="1"/>
</dbReference>
<dbReference type="RefSeq" id="WP_006005083.1">
    <property type="nucleotide sequence ID" value="NZ_BAET01000014.1"/>
</dbReference>
<dbReference type="AlphaFoldDB" id="H5TBP9"/>
<feature type="coiled-coil region" evidence="1">
    <location>
        <begin position="146"/>
        <end position="176"/>
    </location>
</feature>
<dbReference type="PANTHER" id="PTHR34220:SF7">
    <property type="entry name" value="SENSOR HISTIDINE KINASE YPDA"/>
    <property type="match status" value="1"/>
</dbReference>
<accession>H5TBP9</accession>
<evidence type="ECO:0000259" key="3">
    <source>
        <dbReference type="Pfam" id="PF06580"/>
    </source>
</evidence>
<feature type="transmembrane region" description="Helical" evidence="2">
    <location>
        <begin position="12"/>
        <end position="34"/>
    </location>
</feature>
<dbReference type="eggNOG" id="COG2972">
    <property type="taxonomic scope" value="Bacteria"/>
</dbReference>
<gene>
    <name evidence="4" type="ORF">GPUN_1609</name>
</gene>
<dbReference type="InterPro" id="IPR010559">
    <property type="entry name" value="Sig_transdc_His_kin_internal"/>
</dbReference>
<dbReference type="GO" id="GO:0016020">
    <property type="term" value="C:membrane"/>
    <property type="evidence" value="ECO:0007669"/>
    <property type="project" value="InterPro"/>
</dbReference>
<evidence type="ECO:0000313" key="5">
    <source>
        <dbReference type="Proteomes" id="UP000053586"/>
    </source>
</evidence>
<keyword evidence="2" id="KW-0472">Membrane</keyword>
<proteinExistence type="predicted"/>
<organism evidence="4 5">
    <name type="scientific">Glaciecola punicea ACAM 611</name>
    <dbReference type="NCBI Taxonomy" id="1121923"/>
    <lineage>
        <taxon>Bacteria</taxon>
        <taxon>Pseudomonadati</taxon>
        <taxon>Pseudomonadota</taxon>
        <taxon>Gammaproteobacteria</taxon>
        <taxon>Alteromonadales</taxon>
        <taxon>Alteromonadaceae</taxon>
        <taxon>Glaciecola</taxon>
    </lineage>
</organism>
<feature type="transmembrane region" description="Helical" evidence="2">
    <location>
        <begin position="122"/>
        <end position="145"/>
    </location>
</feature>
<keyword evidence="1" id="KW-0175">Coiled coil</keyword>
<protein>
    <recommendedName>
        <fullName evidence="3">Signal transduction histidine kinase internal region domain-containing protein</fullName>
    </recommendedName>
</protein>
<dbReference type="InterPro" id="IPR050640">
    <property type="entry name" value="Bact_2-comp_sensor_kinase"/>
</dbReference>
<dbReference type="PANTHER" id="PTHR34220">
    <property type="entry name" value="SENSOR HISTIDINE KINASE YPDA"/>
    <property type="match status" value="1"/>
</dbReference>
<keyword evidence="2" id="KW-0812">Transmembrane</keyword>
<evidence type="ECO:0000313" key="4">
    <source>
        <dbReference type="EMBL" id="GAB55726.1"/>
    </source>
</evidence>
<dbReference type="EMBL" id="BAET01000014">
    <property type="protein sequence ID" value="GAB55726.1"/>
    <property type="molecule type" value="Genomic_DNA"/>
</dbReference>
<keyword evidence="2" id="KW-1133">Transmembrane helix</keyword>
<dbReference type="InterPro" id="IPR036890">
    <property type="entry name" value="HATPase_C_sf"/>
</dbReference>
<dbReference type="Pfam" id="PF06580">
    <property type="entry name" value="His_kinase"/>
    <property type="match status" value="1"/>
</dbReference>
<evidence type="ECO:0000256" key="2">
    <source>
        <dbReference type="SAM" id="Phobius"/>
    </source>
</evidence>
<sequence length="363" mass="41394">MTNNTQFSKPENQFWTLQIGGWTGYCIVVFLAIIRPQFDQADFNLGGQIINLAIETSTGFFLSSLLWLMIRRIVHLSLRVTLIISFTSAALLGCILNVIKLASYKAIIHQQVWYEQLNMLEFGGWLLFSVATMFIFTAIFFIMLYNNRLQNEHEMLLRAQNSAKEAQLEMLRYQLNPHFMFNTLNAISTLIYKHENDKANEMLDKLCSFLRYSLVQKNDQISTLKEELELLELYLSIEKVRFAERLNVSLAIQANTNCAKVPTLLLQPLVENAVKFGIEFSKGTGNIVISAKRIKDTLVVDVFNDASSTSQEKQKGFGIGLNNTRERLNTMFNEACKVELVSSGSNGTKVTIEMPFLCDERYA</sequence>
<reference evidence="4 5" key="2">
    <citation type="journal article" date="2017" name="Antonie Van Leeuwenhoek">
        <title>Rhizobium rhizosphaerae sp. nov., a novel species isolated from rice rhizosphere.</title>
        <authorList>
            <person name="Zhao J.J."/>
            <person name="Zhang J."/>
            <person name="Zhang R.J."/>
            <person name="Zhang C.W."/>
            <person name="Yin H.Q."/>
            <person name="Zhang X.X."/>
        </authorList>
    </citation>
    <scope>NUCLEOTIDE SEQUENCE [LARGE SCALE GENOMIC DNA]</scope>
    <source>
        <strain evidence="4 5">ACAM 611</strain>
    </source>
</reference>
<dbReference type="Gene3D" id="3.30.565.10">
    <property type="entry name" value="Histidine kinase-like ATPase, C-terminal domain"/>
    <property type="match status" value="1"/>
</dbReference>
<reference evidence="4 5" key="1">
    <citation type="journal article" date="2012" name="J. Bacteriol.">
        <title>Genome sequence of proteorhodopsin-containing sea ice bacterium Glaciecola punicea ACAM 611T.</title>
        <authorList>
            <person name="Qin Q.-L."/>
            <person name="Xie B.-B."/>
            <person name="Shu Y.-L."/>
            <person name="Rong J.-C."/>
            <person name="Zhao D.-L."/>
            <person name="Zhang X.-Y."/>
            <person name="Chen X.-L."/>
            <person name="Zhou B.-C."/>
            <person name="Zhanga Y.-Z."/>
        </authorList>
    </citation>
    <scope>NUCLEOTIDE SEQUENCE [LARGE SCALE GENOMIC DNA]</scope>
    <source>
        <strain evidence="4 5">ACAM 611</strain>
    </source>
</reference>
<dbReference type="Proteomes" id="UP000053586">
    <property type="component" value="Unassembled WGS sequence"/>
</dbReference>
<name>H5TBP9_9ALTE</name>
<feature type="transmembrane region" description="Helical" evidence="2">
    <location>
        <begin position="82"/>
        <end position="102"/>
    </location>
</feature>